<sequence length="152" mass="17433">MDKNTNVDSRLQNAIHGTPKINPDEQRKYLGTFRERVVLTMTVAQIKNNQYRDDFIREMKANSDKSLLINGNLSQNLIGPYMKAASQFSIQFTIKTDSIYTTNDKDLALVLTAKQAMNRDNIDIENYVNKETNSKEQKPKSLLDKLKDGFLN</sequence>
<evidence type="ECO:0000313" key="3">
    <source>
        <dbReference type="Proteomes" id="UP000051568"/>
    </source>
</evidence>
<dbReference type="EMBL" id="JQBR01000012">
    <property type="protein sequence ID" value="KRN65150.1"/>
    <property type="molecule type" value="Genomic_DNA"/>
</dbReference>
<dbReference type="RefSeq" id="WP_147186355.1">
    <property type="nucleotide sequence ID" value="NZ_BJVH01000011.1"/>
</dbReference>
<dbReference type="PIRSF" id="PIRSF034303">
    <property type="entry name" value="DUF1694"/>
    <property type="match status" value="1"/>
</dbReference>
<reference evidence="2 3" key="1">
    <citation type="journal article" date="2015" name="Genome Announc.">
        <title>Expanding the biotechnology potential of lactobacilli through comparative genomics of 213 strains and associated genera.</title>
        <authorList>
            <person name="Sun Z."/>
            <person name="Harris H.M."/>
            <person name="McCann A."/>
            <person name="Guo C."/>
            <person name="Argimon S."/>
            <person name="Zhang W."/>
            <person name="Yang X."/>
            <person name="Jeffery I.B."/>
            <person name="Cooney J.C."/>
            <person name="Kagawa T.F."/>
            <person name="Liu W."/>
            <person name="Song Y."/>
            <person name="Salvetti E."/>
            <person name="Wrobel A."/>
            <person name="Rasinkangas P."/>
            <person name="Parkhill J."/>
            <person name="Rea M.C."/>
            <person name="O'Sullivan O."/>
            <person name="Ritari J."/>
            <person name="Douillard F.P."/>
            <person name="Paul Ross R."/>
            <person name="Yang R."/>
            <person name="Briner A.E."/>
            <person name="Felis G.E."/>
            <person name="de Vos W.M."/>
            <person name="Barrangou R."/>
            <person name="Klaenhammer T.R."/>
            <person name="Caufield P.W."/>
            <person name="Cui Y."/>
            <person name="Zhang H."/>
            <person name="O'Toole P.W."/>
        </authorList>
    </citation>
    <scope>NUCLEOTIDE SEQUENCE [LARGE SCALE GENOMIC DNA]</scope>
    <source>
        <strain evidence="2 3">DSM 17757</strain>
    </source>
</reference>
<keyword evidence="3" id="KW-1185">Reference proteome</keyword>
<dbReference type="PATRIC" id="fig|319652.3.peg.511"/>
<dbReference type="STRING" id="319652.IV80_GL000507"/>
<protein>
    <recommendedName>
        <fullName evidence="4">DUF1694 domain-containing protein</fullName>
    </recommendedName>
</protein>
<evidence type="ECO:0008006" key="4">
    <source>
        <dbReference type="Google" id="ProtNLM"/>
    </source>
</evidence>
<dbReference type="Gene3D" id="3.30.1330.30">
    <property type="match status" value="1"/>
</dbReference>
<organism evidence="2 3">
    <name type="scientific">Pediococcus cellicola</name>
    <dbReference type="NCBI Taxonomy" id="319652"/>
    <lineage>
        <taxon>Bacteria</taxon>
        <taxon>Bacillati</taxon>
        <taxon>Bacillota</taxon>
        <taxon>Bacilli</taxon>
        <taxon>Lactobacillales</taxon>
        <taxon>Lactobacillaceae</taxon>
        <taxon>Pediococcus</taxon>
    </lineage>
</organism>
<proteinExistence type="predicted"/>
<dbReference type="OrthoDB" id="95278at2"/>
<dbReference type="SUPFAM" id="SSF160515">
    <property type="entry name" value="YueI-like"/>
    <property type="match status" value="1"/>
</dbReference>
<feature type="region of interest" description="Disordered" evidence="1">
    <location>
        <begin position="1"/>
        <end position="22"/>
    </location>
</feature>
<dbReference type="Proteomes" id="UP000051568">
    <property type="component" value="Unassembled WGS sequence"/>
</dbReference>
<feature type="compositionally biased region" description="Polar residues" evidence="1">
    <location>
        <begin position="1"/>
        <end position="12"/>
    </location>
</feature>
<dbReference type="Pfam" id="PF07997">
    <property type="entry name" value="DUF1694"/>
    <property type="match status" value="1"/>
</dbReference>
<dbReference type="InterPro" id="IPR012543">
    <property type="entry name" value="DUF1694"/>
</dbReference>
<evidence type="ECO:0000313" key="2">
    <source>
        <dbReference type="EMBL" id="KRN65150.1"/>
    </source>
</evidence>
<dbReference type="AlphaFoldDB" id="A0A0R2IKK7"/>
<gene>
    <name evidence="2" type="ORF">IV80_GL000507</name>
</gene>
<name>A0A0R2IKK7_9LACO</name>
<accession>A0A0R2IKK7</accession>
<evidence type="ECO:0000256" key="1">
    <source>
        <dbReference type="SAM" id="MobiDB-lite"/>
    </source>
</evidence>
<dbReference type="InterPro" id="IPR029064">
    <property type="entry name" value="Ribosomal_eL30-like_sf"/>
</dbReference>
<comment type="caution">
    <text evidence="2">The sequence shown here is derived from an EMBL/GenBank/DDBJ whole genome shotgun (WGS) entry which is preliminary data.</text>
</comment>